<feature type="transmembrane region" description="Helical" evidence="7">
    <location>
        <begin position="70"/>
        <end position="89"/>
    </location>
</feature>
<evidence type="ECO:0000256" key="1">
    <source>
        <dbReference type="ARBA" id="ARBA00004651"/>
    </source>
</evidence>
<dbReference type="SUPFAM" id="SSF103473">
    <property type="entry name" value="MFS general substrate transporter"/>
    <property type="match status" value="1"/>
</dbReference>
<feature type="transmembrane region" description="Helical" evidence="7">
    <location>
        <begin position="95"/>
        <end position="113"/>
    </location>
</feature>
<dbReference type="RefSeq" id="WP_192017806.1">
    <property type="nucleotide sequence ID" value="NZ_JACYTP010000025.1"/>
</dbReference>
<evidence type="ECO:0000256" key="3">
    <source>
        <dbReference type="ARBA" id="ARBA00022475"/>
    </source>
</evidence>
<evidence type="ECO:0000256" key="2">
    <source>
        <dbReference type="ARBA" id="ARBA00022448"/>
    </source>
</evidence>
<dbReference type="Gene3D" id="1.20.1250.20">
    <property type="entry name" value="MFS general substrate transporter like domains"/>
    <property type="match status" value="1"/>
</dbReference>
<dbReference type="Proteomes" id="UP000649768">
    <property type="component" value="Unassembled WGS sequence"/>
</dbReference>
<comment type="caution">
    <text evidence="9">The sequence shown here is derived from an EMBL/GenBank/DDBJ whole genome shotgun (WGS) entry which is preliminary data.</text>
</comment>
<gene>
    <name evidence="9" type="ORF">IFO68_21540</name>
</gene>
<evidence type="ECO:0000256" key="7">
    <source>
        <dbReference type="SAM" id="Phobius"/>
    </source>
</evidence>
<dbReference type="CDD" id="cd06173">
    <property type="entry name" value="MFS_MefA_like"/>
    <property type="match status" value="1"/>
</dbReference>
<feature type="domain" description="Major facilitator superfamily (MFS) profile" evidence="8">
    <location>
        <begin position="1"/>
        <end position="187"/>
    </location>
</feature>
<dbReference type="PANTHER" id="PTHR43266:SF10">
    <property type="entry name" value="BACILYSIN EXPORTER BACE-RELATED"/>
    <property type="match status" value="1"/>
</dbReference>
<evidence type="ECO:0000313" key="9">
    <source>
        <dbReference type="EMBL" id="MBD8515264.1"/>
    </source>
</evidence>
<feature type="transmembrane region" description="Helical" evidence="7">
    <location>
        <begin position="216"/>
        <end position="239"/>
    </location>
</feature>
<proteinExistence type="predicted"/>
<keyword evidence="6 7" id="KW-0472">Membrane</keyword>
<reference evidence="9 10" key="1">
    <citation type="submission" date="2020-09" db="EMBL/GenBank/DDBJ databases">
        <title>Photobacterium sp. CAU 1568 isolated from sand of Sido Beach.</title>
        <authorList>
            <person name="Kim W."/>
        </authorList>
    </citation>
    <scope>NUCLEOTIDE SEQUENCE [LARGE SCALE GENOMIC DNA]</scope>
    <source>
        <strain evidence="9 10">CAU 1568</strain>
    </source>
</reference>
<dbReference type="PROSITE" id="PS50850">
    <property type="entry name" value="MFS"/>
    <property type="match status" value="1"/>
</dbReference>
<keyword evidence="10" id="KW-1185">Reference proteome</keyword>
<feature type="transmembrane region" description="Helical" evidence="7">
    <location>
        <begin position="283"/>
        <end position="304"/>
    </location>
</feature>
<sequence length="419" mass="46393">MNIVNFLLSSAISLLAFRSFSIIFVWSIATMEGENNSIALGSIIALMWIINLVTLPLSGDLLDRNKKKKILIISAIFSVIFINVYYIFFYHLQVSYLYLALTASILATTNSIVTSSINSTIPFLTNKEHYTKYIGIATSLNSVQAIVGAILGGGGVAFLGSQLSIIVVSAFYTISLVFLLFVKIRDEKPDNSIHQNFIKRASIGFKILFQLKNEKITCYIAMVTNFILTPLMVVILPLYVASNYNRIAPLAYFEVSFAIGMGLGALILSKIDFNTYTRLKPAIAGNMMIGLGIILFSIFEIIHLKLLSMMLSGFGLSLIVIATNSVRSFAVPDHFRARLESAIFFLCVITIPIGSQTFGYLIQTFGNDIINPLLLIMGVIVSFSSLAFFLSSHTKKMLLKSNAQLDQIYMKEYPKAFEG</sequence>
<feature type="transmembrane region" description="Helical" evidence="7">
    <location>
        <begin position="133"/>
        <end position="157"/>
    </location>
</feature>
<accession>A0ABR9BRT4</accession>
<name>A0ABR9BRT4_9GAMM</name>
<dbReference type="InterPro" id="IPR020846">
    <property type="entry name" value="MFS_dom"/>
</dbReference>
<feature type="transmembrane region" description="Helical" evidence="7">
    <location>
        <begin position="342"/>
        <end position="363"/>
    </location>
</feature>
<dbReference type="InterPro" id="IPR036259">
    <property type="entry name" value="MFS_trans_sf"/>
</dbReference>
<feature type="transmembrane region" description="Helical" evidence="7">
    <location>
        <begin position="310"/>
        <end position="330"/>
    </location>
</feature>
<evidence type="ECO:0000259" key="8">
    <source>
        <dbReference type="PROSITE" id="PS50850"/>
    </source>
</evidence>
<dbReference type="Pfam" id="PF07690">
    <property type="entry name" value="MFS_1"/>
    <property type="match status" value="1"/>
</dbReference>
<evidence type="ECO:0000313" key="10">
    <source>
        <dbReference type="Proteomes" id="UP000649768"/>
    </source>
</evidence>
<keyword evidence="5 7" id="KW-1133">Transmembrane helix</keyword>
<evidence type="ECO:0000256" key="5">
    <source>
        <dbReference type="ARBA" id="ARBA00022989"/>
    </source>
</evidence>
<keyword evidence="2" id="KW-0813">Transport</keyword>
<feature type="transmembrane region" description="Helical" evidence="7">
    <location>
        <begin position="163"/>
        <end position="182"/>
    </location>
</feature>
<keyword evidence="3" id="KW-1003">Cell membrane</keyword>
<feature type="transmembrane region" description="Helical" evidence="7">
    <location>
        <begin position="369"/>
        <end position="390"/>
    </location>
</feature>
<feature type="transmembrane region" description="Helical" evidence="7">
    <location>
        <begin position="251"/>
        <end position="271"/>
    </location>
</feature>
<dbReference type="InterPro" id="IPR011701">
    <property type="entry name" value="MFS"/>
</dbReference>
<dbReference type="EMBL" id="JACYTP010000025">
    <property type="protein sequence ID" value="MBD8515264.1"/>
    <property type="molecule type" value="Genomic_DNA"/>
</dbReference>
<comment type="subcellular location">
    <subcellularLocation>
        <location evidence="1">Cell membrane</location>
        <topology evidence="1">Multi-pass membrane protein</topology>
    </subcellularLocation>
</comment>
<organism evidence="9 10">
    <name type="scientific">Photobacterium arenosum</name>
    <dbReference type="NCBI Taxonomy" id="2774143"/>
    <lineage>
        <taxon>Bacteria</taxon>
        <taxon>Pseudomonadati</taxon>
        <taxon>Pseudomonadota</taxon>
        <taxon>Gammaproteobacteria</taxon>
        <taxon>Vibrionales</taxon>
        <taxon>Vibrionaceae</taxon>
        <taxon>Photobacterium</taxon>
    </lineage>
</organism>
<evidence type="ECO:0000256" key="4">
    <source>
        <dbReference type="ARBA" id="ARBA00022692"/>
    </source>
</evidence>
<feature type="transmembrane region" description="Helical" evidence="7">
    <location>
        <begin position="37"/>
        <end position="58"/>
    </location>
</feature>
<evidence type="ECO:0000256" key="6">
    <source>
        <dbReference type="ARBA" id="ARBA00023136"/>
    </source>
</evidence>
<protein>
    <submittedName>
        <fullName evidence="9">MFS transporter</fullName>
    </submittedName>
</protein>
<keyword evidence="4 7" id="KW-0812">Transmembrane</keyword>
<dbReference type="PANTHER" id="PTHR43266">
    <property type="entry name" value="MACROLIDE-EFFLUX PROTEIN"/>
    <property type="match status" value="1"/>
</dbReference>